<evidence type="ECO:0000256" key="1">
    <source>
        <dbReference type="ARBA" id="ARBA00022737"/>
    </source>
</evidence>
<dbReference type="SUPFAM" id="SSF81296">
    <property type="entry name" value="E set domains"/>
    <property type="match status" value="2"/>
</dbReference>
<dbReference type="InterPro" id="IPR017868">
    <property type="entry name" value="Filamin/ABP280_repeat-like"/>
</dbReference>
<dbReference type="PANTHER" id="PTHR38537:SF8">
    <property type="entry name" value="FILAMIN-A"/>
    <property type="match status" value="1"/>
</dbReference>
<organism evidence="3 4">
    <name type="scientific">Rotaria sordida</name>
    <dbReference type="NCBI Taxonomy" id="392033"/>
    <lineage>
        <taxon>Eukaryota</taxon>
        <taxon>Metazoa</taxon>
        <taxon>Spiralia</taxon>
        <taxon>Gnathifera</taxon>
        <taxon>Rotifera</taxon>
        <taxon>Eurotatoria</taxon>
        <taxon>Bdelloidea</taxon>
        <taxon>Philodinida</taxon>
        <taxon>Philodinidae</taxon>
        <taxon>Rotaria</taxon>
    </lineage>
</organism>
<comment type="caution">
    <text evidence="3">The sequence shown here is derived from an EMBL/GenBank/DDBJ whole genome shotgun (WGS) entry which is preliminary data.</text>
</comment>
<dbReference type="Gene3D" id="2.60.40.10">
    <property type="entry name" value="Immunoglobulins"/>
    <property type="match status" value="2"/>
</dbReference>
<sequence>GSEDTCIVQEMGDEHYAIRFIPRENGVHWVHVRFNGRDIPDSPFRVVVGHANADPGRVFASGSGLYQGETGASCEFLIDTMNAGAGALAVTVDGLELRRLAYE</sequence>
<evidence type="ECO:0000313" key="3">
    <source>
        <dbReference type="EMBL" id="CAF4374495.1"/>
    </source>
</evidence>
<feature type="non-terminal residue" evidence="3">
    <location>
        <position position="1"/>
    </location>
</feature>
<evidence type="ECO:0000313" key="4">
    <source>
        <dbReference type="Proteomes" id="UP000663836"/>
    </source>
</evidence>
<reference evidence="3" key="1">
    <citation type="submission" date="2021-02" db="EMBL/GenBank/DDBJ databases">
        <authorList>
            <person name="Nowell W R."/>
        </authorList>
    </citation>
    <scope>NUCLEOTIDE SEQUENCE</scope>
</reference>
<dbReference type="InterPro" id="IPR044801">
    <property type="entry name" value="Filamin"/>
</dbReference>
<gene>
    <name evidence="3" type="ORF">JBS370_LOCUS42645</name>
</gene>
<dbReference type="GO" id="GO:0030036">
    <property type="term" value="P:actin cytoskeleton organization"/>
    <property type="evidence" value="ECO:0007669"/>
    <property type="project" value="InterPro"/>
</dbReference>
<keyword evidence="1" id="KW-0677">Repeat</keyword>
<evidence type="ECO:0000256" key="2">
    <source>
        <dbReference type="PROSITE-ProRule" id="PRU00087"/>
    </source>
</evidence>
<dbReference type="AlphaFoldDB" id="A0A820MLN3"/>
<dbReference type="GO" id="GO:0051015">
    <property type="term" value="F:actin filament binding"/>
    <property type="evidence" value="ECO:0007669"/>
    <property type="project" value="InterPro"/>
</dbReference>
<feature type="repeat" description="Filamin" evidence="2">
    <location>
        <begin position="1"/>
        <end position="48"/>
    </location>
</feature>
<name>A0A820MLN3_9BILA</name>
<dbReference type="InterPro" id="IPR014756">
    <property type="entry name" value="Ig_E-set"/>
</dbReference>
<accession>A0A820MLN3</accession>
<dbReference type="PROSITE" id="PS50194">
    <property type="entry name" value="FILAMIN_REPEAT"/>
    <property type="match status" value="2"/>
</dbReference>
<dbReference type="InterPro" id="IPR013783">
    <property type="entry name" value="Ig-like_fold"/>
</dbReference>
<protein>
    <submittedName>
        <fullName evidence="3">Uncharacterized protein</fullName>
    </submittedName>
</protein>
<dbReference type="Proteomes" id="UP000663836">
    <property type="component" value="Unassembled WGS sequence"/>
</dbReference>
<feature type="repeat" description="Filamin" evidence="2">
    <location>
        <begin position="50"/>
        <end position="94"/>
    </location>
</feature>
<proteinExistence type="predicted"/>
<dbReference type="Pfam" id="PF00630">
    <property type="entry name" value="Filamin"/>
    <property type="match status" value="1"/>
</dbReference>
<dbReference type="EMBL" id="CAJOBD010058353">
    <property type="protein sequence ID" value="CAF4374495.1"/>
    <property type="molecule type" value="Genomic_DNA"/>
</dbReference>
<dbReference type="PANTHER" id="PTHR38537">
    <property type="entry name" value="JITTERBUG, ISOFORM N"/>
    <property type="match status" value="1"/>
</dbReference>